<proteinExistence type="predicted"/>
<feature type="region of interest" description="Disordered" evidence="1">
    <location>
        <begin position="1"/>
        <end position="39"/>
    </location>
</feature>
<dbReference type="Proteomes" id="UP000827092">
    <property type="component" value="Unassembled WGS sequence"/>
</dbReference>
<evidence type="ECO:0000313" key="3">
    <source>
        <dbReference type="Proteomes" id="UP000827092"/>
    </source>
</evidence>
<reference evidence="2 3" key="1">
    <citation type="journal article" date="2022" name="Nat. Ecol. Evol.">
        <title>A masculinizing supergene underlies an exaggerated male reproductive morph in a spider.</title>
        <authorList>
            <person name="Hendrickx F."/>
            <person name="De Corte Z."/>
            <person name="Sonet G."/>
            <person name="Van Belleghem S.M."/>
            <person name="Kostlbacher S."/>
            <person name="Vangestel C."/>
        </authorList>
    </citation>
    <scope>NUCLEOTIDE SEQUENCE [LARGE SCALE GENOMIC DNA]</scope>
    <source>
        <strain evidence="2">W744_W776</strain>
    </source>
</reference>
<keyword evidence="3" id="KW-1185">Reference proteome</keyword>
<evidence type="ECO:0000256" key="1">
    <source>
        <dbReference type="SAM" id="MobiDB-lite"/>
    </source>
</evidence>
<dbReference type="AlphaFoldDB" id="A0AAV6UMS2"/>
<gene>
    <name evidence="2" type="ORF">JTE90_017057</name>
</gene>
<protein>
    <submittedName>
        <fullName evidence="2">Uncharacterized protein</fullName>
    </submittedName>
</protein>
<dbReference type="EMBL" id="JAFNEN010000349">
    <property type="protein sequence ID" value="KAG8185034.1"/>
    <property type="molecule type" value="Genomic_DNA"/>
</dbReference>
<feature type="compositionally biased region" description="Basic residues" evidence="1">
    <location>
        <begin position="1"/>
        <end position="10"/>
    </location>
</feature>
<organism evidence="2 3">
    <name type="scientific">Oedothorax gibbosus</name>
    <dbReference type="NCBI Taxonomy" id="931172"/>
    <lineage>
        <taxon>Eukaryota</taxon>
        <taxon>Metazoa</taxon>
        <taxon>Ecdysozoa</taxon>
        <taxon>Arthropoda</taxon>
        <taxon>Chelicerata</taxon>
        <taxon>Arachnida</taxon>
        <taxon>Araneae</taxon>
        <taxon>Araneomorphae</taxon>
        <taxon>Entelegynae</taxon>
        <taxon>Araneoidea</taxon>
        <taxon>Linyphiidae</taxon>
        <taxon>Erigoninae</taxon>
        <taxon>Oedothorax</taxon>
    </lineage>
</organism>
<sequence length="96" mass="10748">MCSHISRRTKRVDIIRRNSRPFADPRRLGQSPTAKDGAQGERGGILFICAQGCTSPLSACDKNSRPSKTNIVQRGRDKNTFRRSLAGRFLWRAVCS</sequence>
<comment type="caution">
    <text evidence="2">The sequence shown here is derived from an EMBL/GenBank/DDBJ whole genome shotgun (WGS) entry which is preliminary data.</text>
</comment>
<accession>A0AAV6UMS2</accession>
<evidence type="ECO:0000313" key="2">
    <source>
        <dbReference type="EMBL" id="KAG8185034.1"/>
    </source>
</evidence>
<name>A0AAV6UMS2_9ARAC</name>